<feature type="domain" description="Bacterial EndoU nuclease" evidence="2">
    <location>
        <begin position="300"/>
        <end position="380"/>
    </location>
</feature>
<accession>A0A076PPM0</accession>
<dbReference type="RefSeq" id="WP_200879600.1">
    <property type="nucleotide sequence ID" value="NZ_CP006704.1"/>
</dbReference>
<evidence type="ECO:0000259" key="2">
    <source>
        <dbReference type="Pfam" id="PF14436"/>
    </source>
</evidence>
<dbReference type="InterPro" id="IPR029501">
    <property type="entry name" value="EndoU_bac"/>
</dbReference>
<name>A0A076PPM0_COMTE</name>
<dbReference type="KEGG" id="ctes:O987_12342"/>
<dbReference type="EMBL" id="CP006704">
    <property type="protein sequence ID" value="AIJ46586.1"/>
    <property type="molecule type" value="Genomic_DNA"/>
</dbReference>
<dbReference type="HOGENOM" id="CLU_719072_0_0_4"/>
<organism evidence="3 4">
    <name type="scientific">Comamonas testosteroni TK102</name>
    <dbReference type="NCBI Taxonomy" id="1392005"/>
    <lineage>
        <taxon>Bacteria</taxon>
        <taxon>Pseudomonadati</taxon>
        <taxon>Pseudomonadota</taxon>
        <taxon>Betaproteobacteria</taxon>
        <taxon>Burkholderiales</taxon>
        <taxon>Comamonadaceae</taxon>
        <taxon>Comamonas</taxon>
    </lineage>
</organism>
<protein>
    <recommendedName>
        <fullName evidence="2">Bacterial EndoU nuclease domain-containing protein</fullName>
    </recommendedName>
</protein>
<evidence type="ECO:0000313" key="4">
    <source>
        <dbReference type="Proteomes" id="UP000028782"/>
    </source>
</evidence>
<dbReference type="Proteomes" id="UP000028782">
    <property type="component" value="Chromosome"/>
</dbReference>
<sequence>MQREIDAQVAITAEFGKQATKTGAQYAQDQLNKASGLREIAKLEADQAKRAAILAEAAQIESAWKDGGTNRVLMHTGIGLLTGGAAGAVGAAGSAAATPQLFDMLHDTTLPQPVRDALLLTAGAAIGAAAGGVEGAVAGANEMANNGLGTVVKRLGLGGVALCLKTPGCLALTGATGLELSRLANLAMKKNPGMSEDGAYAIAVADYLEEQVRERPTTPPPVPNHTGNDKPVNPTPEGSSTECPAEGPKEGAAVGGKPLDPQKPEDSILPGKPADPLQGIGPVFSEGNNYSPKAPIDFDGHVIGAEVKPNGSVVGGQSTALGNVRVILGTESAPNAYGVYMAEIEVADPSNPGKYLAKTNNNGISTMFPKSWSSEKIKMEISGQ</sequence>
<dbReference type="Pfam" id="PF14436">
    <property type="entry name" value="EndoU_bacteria"/>
    <property type="match status" value="1"/>
</dbReference>
<evidence type="ECO:0000313" key="3">
    <source>
        <dbReference type="EMBL" id="AIJ46586.1"/>
    </source>
</evidence>
<feature type="region of interest" description="Disordered" evidence="1">
    <location>
        <begin position="212"/>
        <end position="288"/>
    </location>
</feature>
<dbReference type="GO" id="GO:0004519">
    <property type="term" value="F:endonuclease activity"/>
    <property type="evidence" value="ECO:0007669"/>
    <property type="project" value="InterPro"/>
</dbReference>
<reference evidence="3 4" key="1">
    <citation type="journal article" date="2014" name="Genome Announc.">
        <title>Complete Genome Sequence of Polychlorinated Biphenyl Degrader Comamonas testosteroni TK102 (NBRC 109938).</title>
        <authorList>
            <person name="Fukuda K."/>
            <person name="Hosoyama A."/>
            <person name="Tsuchikane K."/>
            <person name="Ohji S."/>
            <person name="Yamazoe A."/>
            <person name="Fujita N."/>
            <person name="Shintani M."/>
            <person name="Kimbara K."/>
        </authorList>
    </citation>
    <scope>NUCLEOTIDE SEQUENCE [LARGE SCALE GENOMIC DNA]</scope>
    <source>
        <strain evidence="3">TK102</strain>
    </source>
</reference>
<gene>
    <name evidence="3" type="ORF">O987_12342</name>
</gene>
<evidence type="ECO:0000256" key="1">
    <source>
        <dbReference type="SAM" id="MobiDB-lite"/>
    </source>
</evidence>
<dbReference type="AlphaFoldDB" id="A0A076PPM0"/>
<proteinExistence type="predicted"/>